<gene>
    <name evidence="2" type="ORF">PCOR1329_LOCUS77907</name>
</gene>
<feature type="region of interest" description="Disordered" evidence="1">
    <location>
        <begin position="220"/>
        <end position="239"/>
    </location>
</feature>
<accession>A0ABN9XQS3</accession>
<sequence>MDEWDEAKMSWCCRHQQVGCTTNTTTATSTTTTATPTTTTRTVTTTTTTTSATTTSTTSTGTITTTTVTVTTTTTSTSSTTTTLPAFDCQIGFEDLEDSWSDRKKDWCCNHGHVQCPAEVLLALAPALTGQPYKCHKGTPKPNMTWDWETGWVLAGDTRTYECDQDLEKWATAWSDSKKEYCCKEELKWCPKGFRRELGWTDAKTEWCCNNENLGCEFTTSPGPTTSAPGPTPPPATTE</sequence>
<protein>
    <recommendedName>
        <fullName evidence="4">Cellulase</fullName>
    </recommendedName>
</protein>
<feature type="compositionally biased region" description="Pro residues" evidence="1">
    <location>
        <begin position="230"/>
        <end position="239"/>
    </location>
</feature>
<feature type="compositionally biased region" description="Low complexity" evidence="1">
    <location>
        <begin position="220"/>
        <end position="229"/>
    </location>
</feature>
<proteinExistence type="predicted"/>
<comment type="caution">
    <text evidence="2">The sequence shown here is derived from an EMBL/GenBank/DDBJ whole genome shotgun (WGS) entry which is preliminary data.</text>
</comment>
<evidence type="ECO:0008006" key="4">
    <source>
        <dbReference type="Google" id="ProtNLM"/>
    </source>
</evidence>
<organism evidence="2 3">
    <name type="scientific">Prorocentrum cordatum</name>
    <dbReference type="NCBI Taxonomy" id="2364126"/>
    <lineage>
        <taxon>Eukaryota</taxon>
        <taxon>Sar</taxon>
        <taxon>Alveolata</taxon>
        <taxon>Dinophyceae</taxon>
        <taxon>Prorocentrales</taxon>
        <taxon>Prorocentraceae</taxon>
        <taxon>Prorocentrum</taxon>
    </lineage>
</organism>
<reference evidence="2" key="1">
    <citation type="submission" date="2023-10" db="EMBL/GenBank/DDBJ databases">
        <authorList>
            <person name="Chen Y."/>
            <person name="Shah S."/>
            <person name="Dougan E. K."/>
            <person name="Thang M."/>
            <person name="Chan C."/>
        </authorList>
    </citation>
    <scope>NUCLEOTIDE SEQUENCE [LARGE SCALE GENOMIC DNA]</scope>
</reference>
<dbReference type="Proteomes" id="UP001189429">
    <property type="component" value="Unassembled WGS sequence"/>
</dbReference>
<dbReference type="EMBL" id="CAUYUJ010020824">
    <property type="protein sequence ID" value="CAK0900685.1"/>
    <property type="molecule type" value="Genomic_DNA"/>
</dbReference>
<evidence type="ECO:0000313" key="3">
    <source>
        <dbReference type="Proteomes" id="UP001189429"/>
    </source>
</evidence>
<feature type="non-terminal residue" evidence="2">
    <location>
        <position position="239"/>
    </location>
</feature>
<evidence type="ECO:0000313" key="2">
    <source>
        <dbReference type="EMBL" id="CAK0900685.1"/>
    </source>
</evidence>
<evidence type="ECO:0000256" key="1">
    <source>
        <dbReference type="SAM" id="MobiDB-lite"/>
    </source>
</evidence>
<keyword evidence="3" id="KW-1185">Reference proteome</keyword>
<name>A0ABN9XQS3_9DINO</name>